<keyword evidence="1" id="KW-0472">Membrane</keyword>
<accession>A0A9D2CDZ3</accession>
<feature type="transmembrane region" description="Helical" evidence="1">
    <location>
        <begin position="52"/>
        <end position="74"/>
    </location>
</feature>
<evidence type="ECO:0000313" key="3">
    <source>
        <dbReference type="Proteomes" id="UP000886824"/>
    </source>
</evidence>
<organism evidence="2 3">
    <name type="scientific">Candidatus Intestinimonas merdavium</name>
    <dbReference type="NCBI Taxonomy" id="2838622"/>
    <lineage>
        <taxon>Bacteria</taxon>
        <taxon>Bacillati</taxon>
        <taxon>Bacillota</taxon>
        <taxon>Clostridia</taxon>
        <taxon>Eubacteriales</taxon>
        <taxon>Intestinimonas</taxon>
    </lineage>
</organism>
<protein>
    <submittedName>
        <fullName evidence="2">Uncharacterized protein</fullName>
    </submittedName>
</protein>
<dbReference type="Proteomes" id="UP000886824">
    <property type="component" value="Unassembled WGS sequence"/>
</dbReference>
<name>A0A9D2CDZ3_9FIRM</name>
<reference evidence="2" key="2">
    <citation type="submission" date="2021-04" db="EMBL/GenBank/DDBJ databases">
        <authorList>
            <person name="Gilroy R."/>
        </authorList>
    </citation>
    <scope>NUCLEOTIDE SEQUENCE</scope>
    <source>
        <strain evidence="2">CHK33-7979</strain>
    </source>
</reference>
<evidence type="ECO:0000313" key="2">
    <source>
        <dbReference type="EMBL" id="HIY72630.1"/>
    </source>
</evidence>
<comment type="caution">
    <text evidence="2">The sequence shown here is derived from an EMBL/GenBank/DDBJ whole genome shotgun (WGS) entry which is preliminary data.</text>
</comment>
<evidence type="ECO:0000256" key="1">
    <source>
        <dbReference type="SAM" id="Phobius"/>
    </source>
</evidence>
<sequence length="110" mass="11952">MAYLFLMLGVSLLLPLLRLAFRLRLGLPMLFALGMLTVCHGWYQAHTALADGIFLALVGLAALSWVVTFLRWAAVTVGDVLADRLAGAALARRVRQARAEGRSMVDTQGL</sequence>
<proteinExistence type="predicted"/>
<dbReference type="EMBL" id="DXCX01000017">
    <property type="protein sequence ID" value="HIY72630.1"/>
    <property type="molecule type" value="Genomic_DNA"/>
</dbReference>
<keyword evidence="1" id="KW-0812">Transmembrane</keyword>
<reference evidence="2" key="1">
    <citation type="journal article" date="2021" name="PeerJ">
        <title>Extensive microbial diversity within the chicken gut microbiome revealed by metagenomics and culture.</title>
        <authorList>
            <person name="Gilroy R."/>
            <person name="Ravi A."/>
            <person name="Getino M."/>
            <person name="Pursley I."/>
            <person name="Horton D.L."/>
            <person name="Alikhan N.F."/>
            <person name="Baker D."/>
            <person name="Gharbi K."/>
            <person name="Hall N."/>
            <person name="Watson M."/>
            <person name="Adriaenssens E.M."/>
            <person name="Foster-Nyarko E."/>
            <person name="Jarju S."/>
            <person name="Secka A."/>
            <person name="Antonio M."/>
            <person name="Oren A."/>
            <person name="Chaudhuri R.R."/>
            <person name="La Ragione R."/>
            <person name="Hildebrand F."/>
            <person name="Pallen M.J."/>
        </authorList>
    </citation>
    <scope>NUCLEOTIDE SEQUENCE</scope>
    <source>
        <strain evidence="2">CHK33-7979</strain>
    </source>
</reference>
<keyword evidence="1" id="KW-1133">Transmembrane helix</keyword>
<dbReference type="AlphaFoldDB" id="A0A9D2CDZ3"/>
<gene>
    <name evidence="2" type="ORF">H9826_01470</name>
</gene>